<evidence type="ECO:0000313" key="5">
    <source>
        <dbReference type="EMBL" id="QGK70549.1"/>
    </source>
</evidence>
<dbReference type="KEGG" id="sace:GIY23_14375"/>
<dbReference type="PRINTS" id="PR00035">
    <property type="entry name" value="HTHGNTR"/>
</dbReference>
<dbReference type="Gene3D" id="1.20.120.530">
    <property type="entry name" value="GntR ligand-binding domain-like"/>
    <property type="match status" value="1"/>
</dbReference>
<dbReference type="InterPro" id="IPR008920">
    <property type="entry name" value="TF_FadR/GntR_C"/>
</dbReference>
<dbReference type="Pfam" id="PF00392">
    <property type="entry name" value="GntR"/>
    <property type="match status" value="1"/>
</dbReference>
<proteinExistence type="predicted"/>
<dbReference type="Gene3D" id="1.10.10.10">
    <property type="entry name" value="Winged helix-like DNA-binding domain superfamily/Winged helix DNA-binding domain"/>
    <property type="match status" value="1"/>
</dbReference>
<evidence type="ECO:0000313" key="6">
    <source>
        <dbReference type="Proteomes" id="UP000371041"/>
    </source>
</evidence>
<sequence length="222" mass="24888">MSHASARAYEGLRKHILTGVHPAGARLREEQLAETLGLSRTPVREALRRLEADGLVQMTPHRGAQVTTWSTEDFDEIFELRTLLEGHAALKAATRGDVDVSGLRSLCEAMEQRLDALDDRAYEDITRLNLEFHRSLHRAAGERLLPDLVSRVIEVPLVRRTFDQYSAAELQRSFTQHRELVEALNAGDGQWAQAVMHAHIRAARTALLRAAGRFDEEGEPTP</sequence>
<evidence type="ECO:0000259" key="4">
    <source>
        <dbReference type="PROSITE" id="PS50949"/>
    </source>
</evidence>
<dbReference type="SMART" id="SM00345">
    <property type="entry name" value="HTH_GNTR"/>
    <property type="match status" value="1"/>
</dbReference>
<dbReference type="SUPFAM" id="SSF48008">
    <property type="entry name" value="GntR ligand-binding domain-like"/>
    <property type="match status" value="1"/>
</dbReference>
<dbReference type="RefSeq" id="WP_154077131.1">
    <property type="nucleotide sequence ID" value="NZ_CP045929.1"/>
</dbReference>
<dbReference type="InterPro" id="IPR000524">
    <property type="entry name" value="Tscrpt_reg_HTH_GntR"/>
</dbReference>
<dbReference type="PRINTS" id="PR00033">
    <property type="entry name" value="HTHASNC"/>
</dbReference>
<dbReference type="Proteomes" id="UP000371041">
    <property type="component" value="Chromosome"/>
</dbReference>
<dbReference type="InterPro" id="IPR036388">
    <property type="entry name" value="WH-like_DNA-bd_sf"/>
</dbReference>
<feature type="domain" description="HTH gntR-type" evidence="4">
    <location>
        <begin position="2"/>
        <end position="69"/>
    </location>
</feature>
<dbReference type="GO" id="GO:0003700">
    <property type="term" value="F:DNA-binding transcription factor activity"/>
    <property type="evidence" value="ECO:0007669"/>
    <property type="project" value="InterPro"/>
</dbReference>
<dbReference type="Pfam" id="PF07729">
    <property type="entry name" value="FCD"/>
    <property type="match status" value="1"/>
</dbReference>
<accession>A0A5Q3QGF4</accession>
<dbReference type="PANTHER" id="PTHR43537:SF24">
    <property type="entry name" value="GLUCONATE OPERON TRANSCRIPTIONAL REPRESSOR"/>
    <property type="match status" value="1"/>
</dbReference>
<evidence type="ECO:0000256" key="2">
    <source>
        <dbReference type="ARBA" id="ARBA00023125"/>
    </source>
</evidence>
<dbReference type="SMART" id="SM00895">
    <property type="entry name" value="FCD"/>
    <property type="match status" value="1"/>
</dbReference>
<keyword evidence="2" id="KW-0238">DNA-binding</keyword>
<gene>
    <name evidence="5" type="ORF">GIY23_14375</name>
</gene>
<name>A0A5Q3QGF4_9PSEU</name>
<protein>
    <submittedName>
        <fullName evidence="5">FCD domain-containing protein</fullName>
    </submittedName>
</protein>
<dbReference type="SUPFAM" id="SSF46785">
    <property type="entry name" value="Winged helix' DNA-binding domain"/>
    <property type="match status" value="1"/>
</dbReference>
<reference evidence="6" key="1">
    <citation type="submission" date="2019-11" db="EMBL/GenBank/DDBJ databases">
        <title>The complete genome sequence of Saccharopolyspora sp. E2A.</title>
        <authorList>
            <person name="Zhang G."/>
        </authorList>
    </citation>
    <scope>NUCLEOTIDE SEQUENCE [LARGE SCALE GENOMIC DNA]</scope>
    <source>
        <strain evidence="6">E2A</strain>
    </source>
</reference>
<dbReference type="PANTHER" id="PTHR43537">
    <property type="entry name" value="TRANSCRIPTIONAL REGULATOR, GNTR FAMILY"/>
    <property type="match status" value="1"/>
</dbReference>
<evidence type="ECO:0000256" key="3">
    <source>
        <dbReference type="ARBA" id="ARBA00023163"/>
    </source>
</evidence>
<keyword evidence="1" id="KW-0805">Transcription regulation</keyword>
<dbReference type="InterPro" id="IPR011711">
    <property type="entry name" value="GntR_C"/>
</dbReference>
<dbReference type="CDD" id="cd07377">
    <property type="entry name" value="WHTH_GntR"/>
    <property type="match status" value="1"/>
</dbReference>
<dbReference type="GO" id="GO:0043565">
    <property type="term" value="F:sequence-specific DNA binding"/>
    <property type="evidence" value="ECO:0007669"/>
    <property type="project" value="InterPro"/>
</dbReference>
<organism evidence="5 6">
    <name type="scientific">Allosaccharopolyspora coralli</name>
    <dbReference type="NCBI Taxonomy" id="2665642"/>
    <lineage>
        <taxon>Bacteria</taxon>
        <taxon>Bacillati</taxon>
        <taxon>Actinomycetota</taxon>
        <taxon>Actinomycetes</taxon>
        <taxon>Pseudonocardiales</taxon>
        <taxon>Pseudonocardiaceae</taxon>
        <taxon>Allosaccharopolyspora</taxon>
    </lineage>
</organism>
<evidence type="ECO:0000256" key="1">
    <source>
        <dbReference type="ARBA" id="ARBA00023015"/>
    </source>
</evidence>
<keyword evidence="3" id="KW-0804">Transcription</keyword>
<dbReference type="InterPro" id="IPR036390">
    <property type="entry name" value="WH_DNA-bd_sf"/>
</dbReference>
<dbReference type="PROSITE" id="PS50949">
    <property type="entry name" value="HTH_GNTR"/>
    <property type="match status" value="1"/>
</dbReference>
<dbReference type="AlphaFoldDB" id="A0A5Q3QGF4"/>
<keyword evidence="6" id="KW-1185">Reference proteome</keyword>
<dbReference type="InterPro" id="IPR000485">
    <property type="entry name" value="AsnC-type_HTH_dom"/>
</dbReference>
<dbReference type="EMBL" id="CP045929">
    <property type="protein sequence ID" value="QGK70549.1"/>
    <property type="molecule type" value="Genomic_DNA"/>
</dbReference>